<reference evidence="1 2" key="1">
    <citation type="journal article" date="2019" name="Nat. Med.">
        <title>A library of human gut bacterial isolates paired with longitudinal multiomics data enables mechanistic microbiome research.</title>
        <authorList>
            <person name="Poyet M."/>
            <person name="Groussin M."/>
            <person name="Gibbons S.M."/>
            <person name="Avila-Pacheco J."/>
            <person name="Jiang X."/>
            <person name="Kearney S.M."/>
            <person name="Perrotta A.R."/>
            <person name="Berdy B."/>
            <person name="Zhao S."/>
            <person name="Lieberman T.D."/>
            <person name="Swanson P.K."/>
            <person name="Smith M."/>
            <person name="Roesemann S."/>
            <person name="Alexander J.E."/>
            <person name="Rich S.A."/>
            <person name="Livny J."/>
            <person name="Vlamakis H."/>
            <person name="Clish C."/>
            <person name="Bullock K."/>
            <person name="Deik A."/>
            <person name="Scott J."/>
            <person name="Pierce K.A."/>
            <person name="Xavier R.J."/>
            <person name="Alm E.J."/>
        </authorList>
    </citation>
    <scope>NUCLEOTIDE SEQUENCE [LARGE SCALE GENOMIC DNA]</scope>
    <source>
        <strain evidence="1 2">BIOML-A2</strain>
    </source>
</reference>
<evidence type="ECO:0000313" key="2">
    <source>
        <dbReference type="Proteomes" id="UP000434475"/>
    </source>
</evidence>
<protein>
    <submittedName>
        <fullName evidence="1">Lysozyme</fullName>
    </submittedName>
</protein>
<sequence>MLSTGDAVIDIQPGKADESTAAEVLRNLQVLYGTVAGEQALDREFGIDGSIIDGPQENAQALLVAEYVRKTERYEPRAKVARVEWTADKAADGMMIPKVVIELV</sequence>
<dbReference type="SUPFAM" id="SSF160719">
    <property type="entry name" value="gpW/gp25-like"/>
    <property type="match status" value="1"/>
</dbReference>
<dbReference type="Proteomes" id="UP000434475">
    <property type="component" value="Unassembled WGS sequence"/>
</dbReference>
<comment type="caution">
    <text evidence="1">The sequence shown here is derived from an EMBL/GenBank/DDBJ whole genome shotgun (WGS) entry which is preliminary data.</text>
</comment>
<dbReference type="EMBL" id="WKPR01000003">
    <property type="protein sequence ID" value="MSB18411.1"/>
    <property type="molecule type" value="Genomic_DNA"/>
</dbReference>
<gene>
    <name evidence="1" type="ORF">GKE97_02640</name>
</gene>
<proteinExistence type="predicted"/>
<dbReference type="RefSeq" id="WP_172697177.1">
    <property type="nucleotide sequence ID" value="NZ_WKPR01000003.1"/>
</dbReference>
<name>A0A6I2QXA3_FLAPL</name>
<dbReference type="AlphaFoldDB" id="A0A6I2QXA3"/>
<evidence type="ECO:0000313" key="1">
    <source>
        <dbReference type="EMBL" id="MSB18411.1"/>
    </source>
</evidence>
<accession>A0A6I2QXA3</accession>
<organism evidence="1 2">
    <name type="scientific">Flavonifractor plautii</name>
    <name type="common">Fusobacterium plautii</name>
    <dbReference type="NCBI Taxonomy" id="292800"/>
    <lineage>
        <taxon>Bacteria</taxon>
        <taxon>Bacillati</taxon>
        <taxon>Bacillota</taxon>
        <taxon>Clostridia</taxon>
        <taxon>Eubacteriales</taxon>
        <taxon>Oscillospiraceae</taxon>
        <taxon>Flavonifractor</taxon>
    </lineage>
</organism>
<dbReference type="Gene3D" id="3.10.450.40">
    <property type="match status" value="1"/>
</dbReference>